<evidence type="ECO:0000313" key="2">
    <source>
        <dbReference type="Proteomes" id="UP001058074"/>
    </source>
</evidence>
<gene>
    <name evidence="1" type="ORF">rsdtw13_27160</name>
</gene>
<dbReference type="Proteomes" id="UP001058074">
    <property type="component" value="Unassembled WGS sequence"/>
</dbReference>
<comment type="caution">
    <text evidence="1">The sequence shown here is derived from an EMBL/GenBank/DDBJ whole genome shotgun (WGS) entry which is preliminary data.</text>
</comment>
<protein>
    <submittedName>
        <fullName evidence="1">Sugar translocase</fullName>
    </submittedName>
</protein>
<accession>A0ACB5RDW2</accession>
<evidence type="ECO:0000313" key="1">
    <source>
        <dbReference type="EMBL" id="GKX67458.1"/>
    </source>
</evidence>
<name>A0ACB5RDW2_9CLOT</name>
<proteinExistence type="predicted"/>
<organism evidence="1 2">
    <name type="scientific">Inconstantimicrobium mannanitabidum</name>
    <dbReference type="NCBI Taxonomy" id="1604901"/>
    <lineage>
        <taxon>Bacteria</taxon>
        <taxon>Bacillati</taxon>
        <taxon>Bacillota</taxon>
        <taxon>Clostridia</taxon>
        <taxon>Eubacteriales</taxon>
        <taxon>Clostridiaceae</taxon>
        <taxon>Inconstantimicrobium</taxon>
    </lineage>
</organism>
<sequence length="517" mass="59235">MKRTDYVVKNIATGVIMQVVIILLGFVSRKIFIQYIGIEYLGINGLLTNILSMLSLVDLGIGSAIYYSLYKPLAERNYNQVKAIMNLYSKLYKFIGILVAVLGLMLLPFLKYIMKTDISSTYVNTVYIVFLMDSVLSYFLAYRSNILSADQKGYILNNISTVFTVITTLAQISIVFFTRNYILFLVVKLVLGVIKNIFIYVITNKKYSYLMDKNKPLLKAKTKREIIKNAKALFIVNISTYFVFGTDNILLSTFVGVAAVGLYSNYLLLINTVNTLIGQIFQGIKASFGNFMVQKNLKEANEIFEILYFINFWISTFCAISLFILLNPFIELWLGKGMLFNIITVAILVFNFYFRGMTNAIEVVRNAAGLYNPYPFFKFWSLTEGVLNLILAMIFSGLFKMGMVGIFLATSVSTCITAYVLPWNVYKYVFKMSSRRYYIKHIVYMFSTLVIASITYFISSLVTTDNHLSLFMVKMVACVFVPNSLIVLFFRSSKEFKYLMNKFNVKNAMLLIRKKHK</sequence>
<keyword evidence="2" id="KW-1185">Reference proteome</keyword>
<reference evidence="1" key="1">
    <citation type="journal article" date="2025" name="Int. J. Syst. Evol. Microbiol.">
        <title>Inconstantimicrobium mannanitabidum sp. nov., a novel member of the family Clostridiaceae isolated from anoxic soil under the treatment of reductive soil disinfestation.</title>
        <authorList>
            <person name="Ueki A."/>
            <person name="Tonouchi A."/>
            <person name="Honma S."/>
            <person name="Kaku N."/>
            <person name="Ueki K."/>
        </authorList>
    </citation>
    <scope>NUCLEOTIDE SEQUENCE</scope>
    <source>
        <strain evidence="1">TW13</strain>
    </source>
</reference>
<dbReference type="EMBL" id="BROD01000001">
    <property type="protein sequence ID" value="GKX67458.1"/>
    <property type="molecule type" value="Genomic_DNA"/>
</dbReference>